<reference evidence="1 2" key="1">
    <citation type="submission" date="2021-01" db="EMBL/GenBank/DDBJ databases">
        <title>Genomic Encyclopedia of Type Strains, Phase IV (KMG-IV): sequencing the most valuable type-strain genomes for metagenomic binning, comparative biology and taxonomic classification.</title>
        <authorList>
            <person name="Goeker M."/>
        </authorList>
    </citation>
    <scope>NUCLEOTIDE SEQUENCE [LARGE SCALE GENOMIC DNA]</scope>
    <source>
        <strain evidence="1 2">DSM 27382</strain>
    </source>
</reference>
<dbReference type="RefSeq" id="WP_205010585.1">
    <property type="nucleotide sequence ID" value="NZ_JAFBEH010000073.1"/>
</dbReference>
<comment type="caution">
    <text evidence="1">The sequence shown here is derived from an EMBL/GenBank/DDBJ whole genome shotgun (WGS) entry which is preliminary data.</text>
</comment>
<dbReference type="EMBL" id="JAFBEH010000073">
    <property type="protein sequence ID" value="MBM7643751.1"/>
    <property type="molecule type" value="Genomic_DNA"/>
</dbReference>
<name>A0ABS2PUZ3_9STRE</name>
<evidence type="ECO:0008006" key="3">
    <source>
        <dbReference type="Google" id="ProtNLM"/>
    </source>
</evidence>
<dbReference type="InterPro" id="IPR025233">
    <property type="entry name" value="DUF4176"/>
</dbReference>
<dbReference type="Proteomes" id="UP000697472">
    <property type="component" value="Unassembled WGS sequence"/>
</dbReference>
<protein>
    <recommendedName>
        <fullName evidence="3">DUF4176 domain-containing protein</fullName>
    </recommendedName>
</protein>
<evidence type="ECO:0000313" key="1">
    <source>
        <dbReference type="EMBL" id="MBM7643751.1"/>
    </source>
</evidence>
<proteinExistence type="predicted"/>
<gene>
    <name evidence="1" type="ORF">JOC28_002062</name>
</gene>
<organism evidence="1 2">
    <name type="scientific">Streptococcus loxodontisalivarius</name>
    <dbReference type="NCBI Taxonomy" id="1349415"/>
    <lineage>
        <taxon>Bacteria</taxon>
        <taxon>Bacillati</taxon>
        <taxon>Bacillota</taxon>
        <taxon>Bacilli</taxon>
        <taxon>Lactobacillales</taxon>
        <taxon>Streptococcaceae</taxon>
        <taxon>Streptococcus</taxon>
    </lineage>
</organism>
<sequence>MSEILPLGSVVTLANNNQNKFMIISRGILTEKGDGVVYFDYSGVVIPQGMVNPNELYFFNKDNIDQILFEGYNDSEEQEFEKIYDKLILESGYPKGTI</sequence>
<evidence type="ECO:0000313" key="2">
    <source>
        <dbReference type="Proteomes" id="UP000697472"/>
    </source>
</evidence>
<keyword evidence="2" id="KW-1185">Reference proteome</keyword>
<accession>A0ABS2PUZ3</accession>
<dbReference type="Pfam" id="PF13780">
    <property type="entry name" value="DUF4176"/>
    <property type="match status" value="1"/>
</dbReference>